<dbReference type="PANTHER" id="PTHR11733:SF241">
    <property type="entry name" value="GH26575P-RELATED"/>
    <property type="match status" value="1"/>
</dbReference>
<comment type="caution">
    <text evidence="3">The sequence shown here is derived from an EMBL/GenBank/DDBJ whole genome shotgun (WGS) entry which is preliminary data.</text>
</comment>
<dbReference type="Gene3D" id="1.10.1380.10">
    <property type="entry name" value="Neutral endopeptidase , domain2"/>
    <property type="match status" value="1"/>
</dbReference>
<dbReference type="Gene3D" id="3.40.390.10">
    <property type="entry name" value="Collagenase (Catalytic Domain)"/>
    <property type="match status" value="1"/>
</dbReference>
<keyword evidence="2" id="KW-1133">Transmembrane helix</keyword>
<keyword evidence="4" id="KW-1185">Reference proteome</keyword>
<dbReference type="PANTHER" id="PTHR11733">
    <property type="entry name" value="ZINC METALLOPROTEASE FAMILY M13 NEPRILYSIN-RELATED"/>
    <property type="match status" value="1"/>
</dbReference>
<keyword evidence="2" id="KW-0472">Membrane</keyword>
<feature type="transmembrane region" description="Helical" evidence="2">
    <location>
        <begin position="140"/>
        <end position="161"/>
    </location>
</feature>
<dbReference type="InterPro" id="IPR024079">
    <property type="entry name" value="MetalloPept_cat_dom_sf"/>
</dbReference>
<dbReference type="AlphaFoldDB" id="A0A9J6FTB4"/>
<dbReference type="EMBL" id="JABSTR010000003">
    <property type="protein sequence ID" value="KAH9365545.1"/>
    <property type="molecule type" value="Genomic_DNA"/>
</dbReference>
<accession>A0A9J6FTB4</accession>
<reference evidence="3 4" key="1">
    <citation type="journal article" date="2020" name="Cell">
        <title>Large-Scale Comparative Analyses of Tick Genomes Elucidate Their Genetic Diversity and Vector Capacities.</title>
        <authorList>
            <consortium name="Tick Genome and Microbiome Consortium (TIGMIC)"/>
            <person name="Jia N."/>
            <person name="Wang J."/>
            <person name="Shi W."/>
            <person name="Du L."/>
            <person name="Sun Y."/>
            <person name="Zhan W."/>
            <person name="Jiang J.F."/>
            <person name="Wang Q."/>
            <person name="Zhang B."/>
            <person name="Ji P."/>
            <person name="Bell-Sakyi L."/>
            <person name="Cui X.M."/>
            <person name="Yuan T.T."/>
            <person name="Jiang B.G."/>
            <person name="Yang W.F."/>
            <person name="Lam T.T."/>
            <person name="Chang Q.C."/>
            <person name="Ding S.J."/>
            <person name="Wang X.J."/>
            <person name="Zhu J.G."/>
            <person name="Ruan X.D."/>
            <person name="Zhao L."/>
            <person name="Wei J.T."/>
            <person name="Ye R.Z."/>
            <person name="Que T.C."/>
            <person name="Du C.H."/>
            <person name="Zhou Y.H."/>
            <person name="Cheng J.X."/>
            <person name="Dai P.F."/>
            <person name="Guo W.B."/>
            <person name="Han X.H."/>
            <person name="Huang E.J."/>
            <person name="Li L.F."/>
            <person name="Wei W."/>
            <person name="Gao Y.C."/>
            <person name="Liu J.Z."/>
            <person name="Shao H.Z."/>
            <person name="Wang X."/>
            <person name="Wang C.C."/>
            <person name="Yang T.C."/>
            <person name="Huo Q.B."/>
            <person name="Li W."/>
            <person name="Chen H.Y."/>
            <person name="Chen S.E."/>
            <person name="Zhou L.G."/>
            <person name="Ni X.B."/>
            <person name="Tian J.H."/>
            <person name="Sheng Y."/>
            <person name="Liu T."/>
            <person name="Pan Y.S."/>
            <person name="Xia L.Y."/>
            <person name="Li J."/>
            <person name="Zhao F."/>
            <person name="Cao W.C."/>
        </authorList>
    </citation>
    <scope>NUCLEOTIDE SEQUENCE [LARGE SCALE GENOMIC DNA]</scope>
    <source>
        <strain evidence="3">HaeL-2018</strain>
    </source>
</reference>
<dbReference type="InterPro" id="IPR042089">
    <property type="entry name" value="Peptidase_M13_dom_2"/>
</dbReference>
<organism evidence="3 4">
    <name type="scientific">Haemaphysalis longicornis</name>
    <name type="common">Bush tick</name>
    <dbReference type="NCBI Taxonomy" id="44386"/>
    <lineage>
        <taxon>Eukaryota</taxon>
        <taxon>Metazoa</taxon>
        <taxon>Ecdysozoa</taxon>
        <taxon>Arthropoda</taxon>
        <taxon>Chelicerata</taxon>
        <taxon>Arachnida</taxon>
        <taxon>Acari</taxon>
        <taxon>Parasitiformes</taxon>
        <taxon>Ixodida</taxon>
        <taxon>Ixodoidea</taxon>
        <taxon>Ixodidae</taxon>
        <taxon>Haemaphysalinae</taxon>
        <taxon>Haemaphysalis</taxon>
    </lineage>
</organism>
<dbReference type="OrthoDB" id="10581824at2759"/>
<feature type="region of interest" description="Disordered" evidence="1">
    <location>
        <begin position="1"/>
        <end position="124"/>
    </location>
</feature>
<dbReference type="PROSITE" id="PS51885">
    <property type="entry name" value="NEPRILYSIN"/>
    <property type="match status" value="1"/>
</dbReference>
<keyword evidence="2" id="KW-0812">Transmembrane</keyword>
<evidence type="ECO:0000313" key="4">
    <source>
        <dbReference type="Proteomes" id="UP000821853"/>
    </source>
</evidence>
<gene>
    <name evidence="3" type="ORF">HPB48_020585</name>
</gene>
<sequence>MNVPSTPVSGAAPPDGEKALKPPAGRNPLPACPSKSAHPQKSPVQPSKTLPNSPPKSKSSPSTPHMAALLSPSSPGSPPVQSSKPPKNSPPKSKSLSSPLAGHPLKGNPGSSSGGSAGGRPVKTRSMVKMRQWLKGRRPWICRCTLSAGFAAVAVAILILVNVRKDLIYPEARRPRPRLMCAQASQSIRASLNYALDPCDDFYSFVCGAGDHNASERRVYLLLPKSISTTRTSLTSTLNIFAHCRSSTEAMFGDGGQAVWDEIQRALEDIPWRSEKQGPENKAARYYRSCRRFIAAPTIDVKEHAHLLFKTVPEMSGKILQAALDSPARILELLVSVFVKRGISALFFFSPGNGTMTLTGLRPPLSAYLDELSLHLVLLDVAAILGIPDSEATQAVKRLLLVDYELLIASSAAMRHLSRASLSASSAGNRTKTYGEDEAVNDGVVIKSDETGVKRPSFPVSRDHDIIGTFLPAEKYTVETTDVEALRRVLRALFIEMSKTEIAVYLLTYMLLPDEMLLVFANKKDETVCYRLLEFVYRDVWGDLATLMSLAQRHTGPALLVTETVLSSLRNSLLRRGTHDLTLSTRNTIAELLLEVSRKPEALNWTALNSLRNTNVRSLYSNVIGLEHPKSPPKSTTQNESIAFEVNYPKLRIPRERLVPPFYCHGKYRFLNYATFGVSVAREVLGILDGSFLGADAPHSSPSDAFKKDVRSCFANAAASLDQSVTREGKLLDELTSWAAGLQVALAASELERSMPQHHEVVEPAMMQTFFARYCYHLCQGTRNSVFRTHERSGREVKYDSIKPRLKDGLSRKSN</sequence>
<dbReference type="InterPro" id="IPR000718">
    <property type="entry name" value="Peptidase_M13"/>
</dbReference>
<protein>
    <recommendedName>
        <fullName evidence="5">Peptidase M13 N-terminal domain-containing protein</fullName>
    </recommendedName>
</protein>
<evidence type="ECO:0008006" key="5">
    <source>
        <dbReference type="Google" id="ProtNLM"/>
    </source>
</evidence>
<name>A0A9J6FTB4_HAELO</name>
<feature type="compositionally biased region" description="Low complexity" evidence="1">
    <location>
        <begin position="46"/>
        <end position="100"/>
    </location>
</feature>
<dbReference type="SUPFAM" id="SSF55486">
    <property type="entry name" value="Metalloproteases ('zincins'), catalytic domain"/>
    <property type="match status" value="2"/>
</dbReference>
<dbReference type="VEuPathDB" id="VectorBase:HLOH_044711"/>
<dbReference type="GO" id="GO:0004222">
    <property type="term" value="F:metalloendopeptidase activity"/>
    <property type="evidence" value="ECO:0007669"/>
    <property type="project" value="InterPro"/>
</dbReference>
<proteinExistence type="predicted"/>
<evidence type="ECO:0000313" key="3">
    <source>
        <dbReference type="EMBL" id="KAH9365545.1"/>
    </source>
</evidence>
<evidence type="ECO:0000256" key="2">
    <source>
        <dbReference type="SAM" id="Phobius"/>
    </source>
</evidence>
<dbReference type="GO" id="GO:0016485">
    <property type="term" value="P:protein processing"/>
    <property type="evidence" value="ECO:0007669"/>
    <property type="project" value="TreeGrafter"/>
</dbReference>
<dbReference type="GO" id="GO:0005886">
    <property type="term" value="C:plasma membrane"/>
    <property type="evidence" value="ECO:0007669"/>
    <property type="project" value="TreeGrafter"/>
</dbReference>
<evidence type="ECO:0000256" key="1">
    <source>
        <dbReference type="SAM" id="MobiDB-lite"/>
    </source>
</evidence>
<dbReference type="Proteomes" id="UP000821853">
    <property type="component" value="Unassembled WGS sequence"/>
</dbReference>